<dbReference type="Proteomes" id="UP000094020">
    <property type="component" value="Chromosome 6"/>
</dbReference>
<reference evidence="2" key="3">
    <citation type="submission" date="2016-07" db="EMBL/GenBank/DDBJ databases">
        <title>Evolution of pathogenesis and genome organization in the Tremellales.</title>
        <authorList>
            <person name="Cuomo C."/>
            <person name="Litvintseva A."/>
            <person name="Heitman J."/>
            <person name="Chen Y."/>
            <person name="Sun S."/>
            <person name="Springer D."/>
            <person name="Dromer F."/>
            <person name="Young S."/>
            <person name="Zeng Q."/>
            <person name="Chapman S."/>
            <person name="Gujja S."/>
            <person name="Saif S."/>
            <person name="Birren B."/>
        </authorList>
    </citation>
    <scope>NUCLEOTIDE SEQUENCE</scope>
    <source>
        <strain evidence="2">CBS 10737</strain>
    </source>
</reference>
<evidence type="ECO:0000256" key="1">
    <source>
        <dbReference type="SAM" id="MobiDB-lite"/>
    </source>
</evidence>
<protein>
    <submittedName>
        <fullName evidence="2">Uncharacterized protein</fullName>
    </submittedName>
</protein>
<dbReference type="GeneID" id="30170895"/>
<evidence type="ECO:0000313" key="2">
    <source>
        <dbReference type="EMBL" id="OCF51810.1"/>
    </source>
</evidence>
<reference evidence="3" key="4">
    <citation type="submission" date="2024-02" db="EMBL/GenBank/DDBJ databases">
        <title>Comparative genomics of Cryptococcus and Kwoniella reveals pathogenesis evolution and contrasting modes of karyotype evolution via chromosome fusion or intercentromeric recombination.</title>
        <authorList>
            <person name="Coelho M.A."/>
            <person name="David-Palma M."/>
            <person name="Shea T."/>
            <person name="Bowers K."/>
            <person name="McGinley-Smith S."/>
            <person name="Mohammad A.W."/>
            <person name="Gnirke A."/>
            <person name="Yurkov A.M."/>
            <person name="Nowrousian M."/>
            <person name="Sun S."/>
            <person name="Cuomo C.A."/>
            <person name="Heitman J."/>
        </authorList>
    </citation>
    <scope>NUCLEOTIDE SEQUENCE</scope>
    <source>
        <strain evidence="3">CBS 10737</strain>
    </source>
</reference>
<accession>A0A1B9I8H0</accession>
<sequence>MSSADAFTAQVNIPSEGDIIEAIRRNRLKARVRNSDGFKSLFTTEFGPVTLQTNGSITHNTNNSSTEYLTHFSIDFWLVKRCEGLMKGSLSPEDMQSMTRSPDVFDRNNNTINRTAKISPDRIVGHPFVDPLGSGSLYCTYWKNITFHYSHMEESQTSRRANDARIEMGTITISAIEDFPIEQYSPLESSGSFERTRSKGPRVSWADPILIIADDQQEQSILETPLDFHPSSSANDYYCAPEEPRGEIGSVESLEIKSKGTEDL</sequence>
<reference evidence="3" key="2">
    <citation type="submission" date="2013-07" db="EMBL/GenBank/DDBJ databases">
        <authorList>
            <consortium name="The Broad Institute Genome Sequencing Platform"/>
            <person name="Cuomo C."/>
            <person name="Litvintseva A."/>
            <person name="Chen Y."/>
            <person name="Heitman J."/>
            <person name="Sun S."/>
            <person name="Springer D."/>
            <person name="Dromer F."/>
            <person name="Young S.K."/>
            <person name="Zeng Q."/>
            <person name="Gargeya S."/>
            <person name="Fitzgerald M."/>
            <person name="Abouelleil A."/>
            <person name="Alvarado L."/>
            <person name="Berlin A.M."/>
            <person name="Chapman S.B."/>
            <person name="Dewar J."/>
            <person name="Goldberg J."/>
            <person name="Griggs A."/>
            <person name="Gujja S."/>
            <person name="Hansen M."/>
            <person name="Howarth C."/>
            <person name="Imamovic A."/>
            <person name="Larimer J."/>
            <person name="McCowan C."/>
            <person name="Murphy C."/>
            <person name="Pearson M."/>
            <person name="Priest M."/>
            <person name="Roberts A."/>
            <person name="Saif S."/>
            <person name="Shea T."/>
            <person name="Sykes S."/>
            <person name="Wortman J."/>
            <person name="Nusbaum C."/>
            <person name="Birren B."/>
        </authorList>
    </citation>
    <scope>NUCLEOTIDE SEQUENCE</scope>
    <source>
        <strain evidence="3">CBS 10737</strain>
    </source>
</reference>
<dbReference type="RefSeq" id="XP_019013029.1">
    <property type="nucleotide sequence ID" value="XM_019154289.1"/>
</dbReference>
<feature type="region of interest" description="Disordered" evidence="1">
    <location>
        <begin position="224"/>
        <end position="264"/>
    </location>
</feature>
<evidence type="ECO:0000313" key="4">
    <source>
        <dbReference type="Proteomes" id="UP000094020"/>
    </source>
</evidence>
<dbReference type="EMBL" id="CP144524">
    <property type="protein sequence ID" value="WWC71034.1"/>
    <property type="molecule type" value="Genomic_DNA"/>
</dbReference>
<reference evidence="2" key="1">
    <citation type="submission" date="2013-07" db="EMBL/GenBank/DDBJ databases">
        <title>The Genome Sequence of Cryptococcus pinus CBS10737.</title>
        <authorList>
            <consortium name="The Broad Institute Genome Sequencing Platform"/>
            <person name="Cuomo C."/>
            <person name="Litvintseva A."/>
            <person name="Chen Y."/>
            <person name="Heitman J."/>
            <person name="Sun S."/>
            <person name="Springer D."/>
            <person name="Dromer F."/>
            <person name="Young S.K."/>
            <person name="Zeng Q."/>
            <person name="Gargeya S."/>
            <person name="Fitzgerald M."/>
            <person name="Abouelleil A."/>
            <person name="Alvarado L."/>
            <person name="Berlin A.M."/>
            <person name="Chapman S.B."/>
            <person name="Dewar J."/>
            <person name="Goldberg J."/>
            <person name="Griggs A."/>
            <person name="Gujja S."/>
            <person name="Hansen M."/>
            <person name="Howarth C."/>
            <person name="Imamovic A."/>
            <person name="Larimer J."/>
            <person name="McCowan C."/>
            <person name="Murphy C."/>
            <person name="Pearson M."/>
            <person name="Priest M."/>
            <person name="Roberts A."/>
            <person name="Saif S."/>
            <person name="Shea T."/>
            <person name="Sykes S."/>
            <person name="Wortman J."/>
            <person name="Nusbaum C."/>
            <person name="Birren B."/>
        </authorList>
    </citation>
    <scope>NUCLEOTIDE SEQUENCE [LARGE SCALE GENOMIC DNA]</scope>
    <source>
        <strain evidence="2">CBS 10737</strain>
    </source>
</reference>
<dbReference type="KEGG" id="kpin:30170895"/>
<gene>
    <name evidence="2" type="ORF">I206_02526</name>
    <name evidence="3" type="ORF">I206_104987</name>
</gene>
<dbReference type="EMBL" id="KV700115">
    <property type="protein sequence ID" value="OCF51810.1"/>
    <property type="molecule type" value="Genomic_DNA"/>
</dbReference>
<proteinExistence type="predicted"/>
<name>A0A1B9I8H0_9TREE</name>
<dbReference type="AlphaFoldDB" id="A0A1B9I8H0"/>
<feature type="compositionally biased region" description="Basic and acidic residues" evidence="1">
    <location>
        <begin position="254"/>
        <end position="264"/>
    </location>
</feature>
<organism evidence="2">
    <name type="scientific">Kwoniella pini CBS 10737</name>
    <dbReference type="NCBI Taxonomy" id="1296096"/>
    <lineage>
        <taxon>Eukaryota</taxon>
        <taxon>Fungi</taxon>
        <taxon>Dikarya</taxon>
        <taxon>Basidiomycota</taxon>
        <taxon>Agaricomycotina</taxon>
        <taxon>Tremellomycetes</taxon>
        <taxon>Tremellales</taxon>
        <taxon>Cryptococcaceae</taxon>
        <taxon>Kwoniella</taxon>
    </lineage>
</organism>
<evidence type="ECO:0000313" key="3">
    <source>
        <dbReference type="EMBL" id="WWC71034.1"/>
    </source>
</evidence>
<keyword evidence="4" id="KW-1185">Reference proteome</keyword>